<reference evidence="2" key="1">
    <citation type="journal article" date="2019" name="Int. J. Syst. Evol. Microbiol.">
        <title>The Global Catalogue of Microorganisms (GCM) 10K type strain sequencing project: providing services to taxonomists for standard genome sequencing and annotation.</title>
        <authorList>
            <consortium name="The Broad Institute Genomics Platform"/>
            <consortium name="The Broad Institute Genome Sequencing Center for Infectious Disease"/>
            <person name="Wu L."/>
            <person name="Ma J."/>
        </authorList>
    </citation>
    <scope>NUCLEOTIDE SEQUENCE [LARGE SCALE GENOMIC DNA]</scope>
    <source>
        <strain evidence="2">JCM 16702</strain>
    </source>
</reference>
<gene>
    <name evidence="1" type="ORF">GCM10022214_60020</name>
</gene>
<protein>
    <recommendedName>
        <fullName evidence="3">EF-hand domain-containing protein</fullName>
    </recommendedName>
</protein>
<name>A0ABP7WKN6_9ACTN</name>
<proteinExistence type="predicted"/>
<organism evidence="1 2">
    <name type="scientific">Actinomadura miaoliensis</name>
    <dbReference type="NCBI Taxonomy" id="430685"/>
    <lineage>
        <taxon>Bacteria</taxon>
        <taxon>Bacillati</taxon>
        <taxon>Actinomycetota</taxon>
        <taxon>Actinomycetes</taxon>
        <taxon>Streptosporangiales</taxon>
        <taxon>Thermomonosporaceae</taxon>
        <taxon>Actinomadura</taxon>
    </lineage>
</organism>
<sequence>MTMAVTDQEVAVLRAHLARDFEEYERLWPQLDRGAAARGYTALIAAAFFEAVDRRFSGQLNKADVVEYVGEVRARFDEQGTEIDPLAAEVMIRAALGDEVDADLDDETVISTQLFVLTALVLDEELDGAALDEFLAEARKTADHWLSQPS</sequence>
<keyword evidence="2" id="KW-1185">Reference proteome</keyword>
<evidence type="ECO:0000313" key="2">
    <source>
        <dbReference type="Proteomes" id="UP001500683"/>
    </source>
</evidence>
<evidence type="ECO:0000313" key="1">
    <source>
        <dbReference type="EMBL" id="GAA4091099.1"/>
    </source>
</evidence>
<accession>A0ABP7WKN6</accession>
<dbReference type="EMBL" id="BAAAZG010000047">
    <property type="protein sequence ID" value="GAA4091099.1"/>
    <property type="molecule type" value="Genomic_DNA"/>
</dbReference>
<comment type="caution">
    <text evidence="1">The sequence shown here is derived from an EMBL/GenBank/DDBJ whole genome shotgun (WGS) entry which is preliminary data.</text>
</comment>
<dbReference type="Proteomes" id="UP001500683">
    <property type="component" value="Unassembled WGS sequence"/>
</dbReference>
<evidence type="ECO:0008006" key="3">
    <source>
        <dbReference type="Google" id="ProtNLM"/>
    </source>
</evidence>